<feature type="compositionally biased region" description="Low complexity" evidence="1">
    <location>
        <begin position="101"/>
        <end position="122"/>
    </location>
</feature>
<feature type="compositionally biased region" description="Polar residues" evidence="1">
    <location>
        <begin position="297"/>
        <end position="310"/>
    </location>
</feature>
<feature type="compositionally biased region" description="Basic and acidic residues" evidence="1">
    <location>
        <begin position="143"/>
        <end position="156"/>
    </location>
</feature>
<feature type="compositionally biased region" description="Polar residues" evidence="1">
    <location>
        <begin position="1"/>
        <end position="11"/>
    </location>
</feature>
<reference evidence="2 3" key="1">
    <citation type="submission" date="2019-05" db="EMBL/GenBank/DDBJ databases">
        <title>Emergence of the Ug99 lineage of the wheat stem rust pathogen through somatic hybridization.</title>
        <authorList>
            <person name="Li F."/>
            <person name="Upadhyaya N.M."/>
            <person name="Sperschneider J."/>
            <person name="Matny O."/>
            <person name="Nguyen-Phuc H."/>
            <person name="Mago R."/>
            <person name="Raley C."/>
            <person name="Miller M.E."/>
            <person name="Silverstein K.A.T."/>
            <person name="Henningsen E."/>
            <person name="Hirsch C.D."/>
            <person name="Visser B."/>
            <person name="Pretorius Z.A."/>
            <person name="Steffenson B.J."/>
            <person name="Schwessinger B."/>
            <person name="Dodds P.N."/>
            <person name="Figueroa M."/>
        </authorList>
    </citation>
    <scope>NUCLEOTIDE SEQUENCE [LARGE SCALE GENOMIC DNA]</scope>
    <source>
        <strain evidence="2 3">Ug99</strain>
    </source>
</reference>
<gene>
    <name evidence="2" type="ORF">PGTUg99_014510</name>
</gene>
<name>A0A5B0RKD6_PUCGR</name>
<feature type="region of interest" description="Disordered" evidence="1">
    <location>
        <begin position="1"/>
        <end position="37"/>
    </location>
</feature>
<feature type="compositionally biased region" description="Polar residues" evidence="1">
    <location>
        <begin position="254"/>
        <end position="275"/>
    </location>
</feature>
<organism evidence="2 3">
    <name type="scientific">Puccinia graminis f. sp. tritici</name>
    <dbReference type="NCBI Taxonomy" id="56615"/>
    <lineage>
        <taxon>Eukaryota</taxon>
        <taxon>Fungi</taxon>
        <taxon>Dikarya</taxon>
        <taxon>Basidiomycota</taxon>
        <taxon>Pucciniomycotina</taxon>
        <taxon>Pucciniomycetes</taxon>
        <taxon>Pucciniales</taxon>
        <taxon>Pucciniaceae</taxon>
        <taxon>Puccinia</taxon>
    </lineage>
</organism>
<evidence type="ECO:0000313" key="2">
    <source>
        <dbReference type="EMBL" id="KAA1125879.1"/>
    </source>
</evidence>
<feature type="compositionally biased region" description="Basic and acidic residues" evidence="1">
    <location>
        <begin position="311"/>
        <end position="322"/>
    </location>
</feature>
<dbReference type="Proteomes" id="UP000325313">
    <property type="component" value="Unassembled WGS sequence"/>
</dbReference>
<feature type="region of interest" description="Disordered" evidence="1">
    <location>
        <begin position="236"/>
        <end position="322"/>
    </location>
</feature>
<dbReference type="EMBL" id="VDEP01000174">
    <property type="protein sequence ID" value="KAA1125879.1"/>
    <property type="molecule type" value="Genomic_DNA"/>
</dbReference>
<evidence type="ECO:0000256" key="1">
    <source>
        <dbReference type="SAM" id="MobiDB-lite"/>
    </source>
</evidence>
<feature type="region of interest" description="Disordered" evidence="1">
    <location>
        <begin position="54"/>
        <end position="215"/>
    </location>
</feature>
<comment type="caution">
    <text evidence="2">The sequence shown here is derived from an EMBL/GenBank/DDBJ whole genome shotgun (WGS) entry which is preliminary data.</text>
</comment>
<sequence length="449" mass="49186">MPARPSSSLGFNRNAPVSFPSSSSEQARRRADSSGVVPSGTALAAELYASLLPLDDHPDLSIPPPPYELIDPVSTALNPEPSHMIPMSDHGNRINNSTDGSAQSASDSRSSFSRSTQSAPASGTNISPVRAREIPSGGINGAPHDHQQRALRERRPPSTNRSRRSEPPPVSAASFRSQSESGRDRRQSQLPKLPVDRDHQSAKNHTRKLAKLRPLPANVIHQDKVNQVYQPVTVYHPFSPPQTPAESNRPPLSPVSNRPTISPVSNRPPLSNASRANRDRQQSCGLRRSNHIRATLINGSSTTIPHTNTTAEHRGRTRERDSFGVEPALPTTLTDELGQVGRPVPPIETRPVTHTLSSSSQEEASSTHWICPHCRFIFFDQNLRNLHQSLGHCIPLITANTSTDNINVHTFAYPTPPPVRPPPPLPCSIHQRPLLVDSARLTYLFNHFT</sequence>
<accession>A0A5B0RKD6</accession>
<evidence type="ECO:0000313" key="3">
    <source>
        <dbReference type="Proteomes" id="UP000325313"/>
    </source>
</evidence>
<feature type="compositionally biased region" description="Basic residues" evidence="1">
    <location>
        <begin position="202"/>
        <end position="211"/>
    </location>
</feature>
<protein>
    <submittedName>
        <fullName evidence="2">Uncharacterized protein</fullName>
    </submittedName>
</protein>
<dbReference type="AlphaFoldDB" id="A0A5B0RKD6"/>
<proteinExistence type="predicted"/>